<evidence type="ECO:0000256" key="1">
    <source>
        <dbReference type="SAM" id="MobiDB-lite"/>
    </source>
</evidence>
<dbReference type="InterPro" id="IPR006462">
    <property type="entry name" value="MS5"/>
</dbReference>
<organism evidence="2 3">
    <name type="scientific">Coffea arabica</name>
    <name type="common">Arabian coffee</name>
    <dbReference type="NCBI Taxonomy" id="13443"/>
    <lineage>
        <taxon>Eukaryota</taxon>
        <taxon>Viridiplantae</taxon>
        <taxon>Streptophyta</taxon>
        <taxon>Embryophyta</taxon>
        <taxon>Tracheophyta</taxon>
        <taxon>Spermatophyta</taxon>
        <taxon>Magnoliopsida</taxon>
        <taxon>eudicotyledons</taxon>
        <taxon>Gunneridae</taxon>
        <taxon>Pentapetalae</taxon>
        <taxon>asterids</taxon>
        <taxon>lamiids</taxon>
        <taxon>Gentianales</taxon>
        <taxon>Rubiaceae</taxon>
        <taxon>Ixoroideae</taxon>
        <taxon>Gardenieae complex</taxon>
        <taxon>Bertiereae - Coffeeae clade</taxon>
        <taxon>Coffeeae</taxon>
        <taxon>Coffea</taxon>
    </lineage>
</organism>
<proteinExistence type="predicted"/>
<dbReference type="Proteomes" id="UP001652660">
    <property type="component" value="Chromosome 2e"/>
</dbReference>
<dbReference type="GeneID" id="113731726"/>
<feature type="region of interest" description="Disordered" evidence="1">
    <location>
        <begin position="1"/>
        <end position="79"/>
    </location>
</feature>
<evidence type="ECO:0000313" key="2">
    <source>
        <dbReference type="Proteomes" id="UP001652660"/>
    </source>
</evidence>
<dbReference type="OrthoDB" id="1625419at2759"/>
<dbReference type="RefSeq" id="XP_027112926.2">
    <property type="nucleotide sequence ID" value="XM_027257125.2"/>
</dbReference>
<feature type="compositionally biased region" description="Basic and acidic residues" evidence="1">
    <location>
        <begin position="17"/>
        <end position="27"/>
    </location>
</feature>
<keyword evidence="2" id="KW-1185">Reference proteome</keyword>
<dbReference type="Gene3D" id="3.10.450.10">
    <property type="match status" value="1"/>
</dbReference>
<protein>
    <submittedName>
        <fullName evidence="3">Uncharacterized protein</fullName>
    </submittedName>
</protein>
<dbReference type="PANTHER" id="PTHR31260">
    <property type="entry name" value="CYSTATIN/MONELLIN SUPERFAMILY PROTEIN"/>
    <property type="match status" value="1"/>
</dbReference>
<dbReference type="InterPro" id="IPR046350">
    <property type="entry name" value="Cystatin_sf"/>
</dbReference>
<evidence type="ECO:0000313" key="3">
    <source>
        <dbReference type="RefSeq" id="XP_027112926.2"/>
    </source>
</evidence>
<accession>A0A6P6WE72</accession>
<reference evidence="3" key="2">
    <citation type="submission" date="2025-08" db="UniProtKB">
        <authorList>
            <consortium name="RefSeq"/>
        </authorList>
    </citation>
    <scope>IDENTIFICATION</scope>
    <source>
        <tissue evidence="3">Leaves</tissue>
    </source>
</reference>
<dbReference type="AlphaFoldDB" id="A0A6P6WE72"/>
<feature type="compositionally biased region" description="Basic and acidic residues" evidence="1">
    <location>
        <begin position="37"/>
        <end position="46"/>
    </location>
</feature>
<reference evidence="2" key="1">
    <citation type="journal article" date="2025" name="Foods">
        <title>Unveiling the Microbial Signatures of Arabica Coffee Cherries: Insights into Ripeness Specific Diversity, Functional Traits, and Implications for Quality and Safety.</title>
        <authorList>
            <consortium name="RefSeq"/>
            <person name="Tenea G.N."/>
            <person name="Cifuentes V."/>
            <person name="Reyes P."/>
            <person name="Cevallos-Vallejos M."/>
        </authorList>
    </citation>
    <scope>NUCLEOTIDE SEQUENCE [LARGE SCALE GENOMIC DNA]</scope>
</reference>
<dbReference type="SUPFAM" id="SSF54403">
    <property type="entry name" value="Cystatin/monellin"/>
    <property type="match status" value="1"/>
</dbReference>
<sequence>MGKSSGCNRVRGKRQKLKPEAECKVRGESSGGKRQKLKPEAERKVGGESSGGGSSWGKDKCVSPPPPAEKTSLPPRLGLKESGTYEEFIRNALARTRARRCNPYIGFEPFGGEKMADESTIERYLEQIEESDGFDIDVFPGGRESIYLPIRNFKNDPQLYKDLVEMAIMALEEFNDKNKDTKGVPFGFKDIEKVTSYLCAGEVFHITFQAEEAETAEVKTFQAKVYEPIREDQREVMLVRLKKILD</sequence>
<gene>
    <name evidence="3" type="primary">LOC113731726</name>
</gene>
<dbReference type="PANTHER" id="PTHR31260:SF28">
    <property type="entry name" value="CYSTATIN DOMAIN PROTEIN"/>
    <property type="match status" value="1"/>
</dbReference>
<name>A0A6P6WE72_COFAR</name>